<dbReference type="EMBL" id="CADCTN010000146">
    <property type="protein sequence ID" value="CAA9250441.1"/>
    <property type="molecule type" value="Genomic_DNA"/>
</dbReference>
<feature type="domain" description="Peptidase S9 prolyl oligopeptidase catalytic" evidence="4">
    <location>
        <begin position="58"/>
        <end position="185"/>
    </location>
</feature>
<dbReference type="PANTHER" id="PTHR43037">
    <property type="entry name" value="UNNAMED PRODUCT-RELATED"/>
    <property type="match status" value="1"/>
</dbReference>
<dbReference type="Gene3D" id="3.40.50.1820">
    <property type="entry name" value="alpha/beta hydrolase"/>
    <property type="match status" value="2"/>
</dbReference>
<gene>
    <name evidence="5" type="ORF">AVDCRST_MAG52-2450</name>
</gene>
<reference evidence="5" key="1">
    <citation type="submission" date="2020-02" db="EMBL/GenBank/DDBJ databases">
        <authorList>
            <person name="Meier V. D."/>
        </authorList>
    </citation>
    <scope>NUCLEOTIDE SEQUENCE</scope>
    <source>
        <strain evidence="5">AVDCRST_MAG52</strain>
    </source>
</reference>
<dbReference type="InterPro" id="IPR029058">
    <property type="entry name" value="AB_hydrolase_fold"/>
</dbReference>
<proteinExistence type="predicted"/>
<dbReference type="AlphaFoldDB" id="A0A6J4IHU3"/>
<organism evidence="5">
    <name type="scientific">uncultured Blastococcus sp</name>
    <dbReference type="NCBI Taxonomy" id="217144"/>
    <lineage>
        <taxon>Bacteria</taxon>
        <taxon>Bacillati</taxon>
        <taxon>Actinomycetota</taxon>
        <taxon>Actinomycetes</taxon>
        <taxon>Geodermatophilales</taxon>
        <taxon>Geodermatophilaceae</taxon>
        <taxon>Blastococcus</taxon>
        <taxon>environmental samples</taxon>
    </lineage>
</organism>
<feature type="chain" id="PRO_5027032539" evidence="3">
    <location>
        <begin position="39"/>
        <end position="369"/>
    </location>
</feature>
<name>A0A6J4IHU3_9ACTN</name>
<evidence type="ECO:0000256" key="2">
    <source>
        <dbReference type="ARBA" id="ARBA00022801"/>
    </source>
</evidence>
<feature type="signal peptide" evidence="3">
    <location>
        <begin position="1"/>
        <end position="38"/>
    </location>
</feature>
<accession>A0A6J4IHU3</accession>
<keyword evidence="2" id="KW-0378">Hydrolase</keyword>
<dbReference type="InterPro" id="IPR050955">
    <property type="entry name" value="Plant_Biomass_Hydrol_Est"/>
</dbReference>
<sequence>MVTRTRTRTRPSRAGRRFAVLATAVALALAALTTPAGAAPKQAPGDGGLPRLNIGDTYVAGISSGGYMATQLQVAHSSRIAGAAIFSAGPYWCAMNSVAVALQSCTAYTVPTPMPVIYETTERYEEEGRIDPLSNLAHSPTYFFHGTLDPTVVRPVADNLADFYRHYGVPLTYRNELAAGHGWISPLGPVPCAQTAPPYLNNCSPYDAQADSLRTLLGSVNAPNTGKPRGTLRAFDQNRYAVAPEPGNGDVSRSGGPAIGMGSTGYVYTPEACAKGAECAVVLALHGCQQTAEQIGDTFARNSGLNAYADTNRLVVLYPQARPDGGPVIYNPKGCWDWWGYLGPQDVDYATKAGPQMRTVMSMVTALGG</sequence>
<evidence type="ECO:0000256" key="3">
    <source>
        <dbReference type="SAM" id="SignalP"/>
    </source>
</evidence>
<protein>
    <submittedName>
        <fullName evidence="5">Poly (3-hydroxybutyrate) depolymerase</fullName>
    </submittedName>
</protein>
<dbReference type="SUPFAM" id="SSF53474">
    <property type="entry name" value="alpha/beta-Hydrolases"/>
    <property type="match status" value="1"/>
</dbReference>
<evidence type="ECO:0000259" key="4">
    <source>
        <dbReference type="Pfam" id="PF00326"/>
    </source>
</evidence>
<keyword evidence="1 3" id="KW-0732">Signal</keyword>
<dbReference type="Pfam" id="PF00326">
    <property type="entry name" value="Peptidase_S9"/>
    <property type="match status" value="1"/>
</dbReference>
<dbReference type="InterPro" id="IPR001375">
    <property type="entry name" value="Peptidase_S9_cat"/>
</dbReference>
<evidence type="ECO:0000313" key="5">
    <source>
        <dbReference type="EMBL" id="CAA9250441.1"/>
    </source>
</evidence>
<dbReference type="PANTHER" id="PTHR43037:SF5">
    <property type="entry name" value="FERULOYL ESTERASE"/>
    <property type="match status" value="1"/>
</dbReference>
<dbReference type="GO" id="GO:0016787">
    <property type="term" value="F:hydrolase activity"/>
    <property type="evidence" value="ECO:0007669"/>
    <property type="project" value="UniProtKB-KW"/>
</dbReference>
<evidence type="ECO:0000256" key="1">
    <source>
        <dbReference type="ARBA" id="ARBA00022729"/>
    </source>
</evidence>